<dbReference type="SMART" id="SM00028">
    <property type="entry name" value="TPR"/>
    <property type="match status" value="9"/>
</dbReference>
<organism evidence="5 6">
    <name type="scientific">Leptolyngbya foveolarum</name>
    <dbReference type="NCBI Taxonomy" id="47253"/>
    <lineage>
        <taxon>Bacteria</taxon>
        <taxon>Bacillati</taxon>
        <taxon>Cyanobacteriota</taxon>
        <taxon>Cyanophyceae</taxon>
        <taxon>Leptolyngbyales</taxon>
        <taxon>Leptolyngbyaceae</taxon>
        <taxon>Leptolyngbya group</taxon>
        <taxon>Leptolyngbya</taxon>
    </lineage>
</organism>
<proteinExistence type="predicted"/>
<gene>
    <name evidence="5" type="ORF">DCF25_15910</name>
</gene>
<dbReference type="PROSITE" id="PS50005">
    <property type="entry name" value="TPR"/>
    <property type="match status" value="6"/>
</dbReference>
<dbReference type="InterPro" id="IPR049625">
    <property type="entry name" value="Glyco_transf_61_cat"/>
</dbReference>
<dbReference type="Proteomes" id="UP000249354">
    <property type="component" value="Unassembled WGS sequence"/>
</dbReference>
<dbReference type="Gene3D" id="1.25.40.10">
    <property type="entry name" value="Tetratricopeptide repeat domain"/>
    <property type="match status" value="3"/>
</dbReference>
<evidence type="ECO:0000313" key="5">
    <source>
        <dbReference type="EMBL" id="PZO13581.1"/>
    </source>
</evidence>
<dbReference type="PROSITE" id="PS50293">
    <property type="entry name" value="TPR_REGION"/>
    <property type="match status" value="1"/>
</dbReference>
<feature type="domain" description="Glycosyltransferase 61 catalytic" evidence="4">
    <location>
        <begin position="656"/>
        <end position="841"/>
    </location>
</feature>
<dbReference type="EMBL" id="QBMC01000122">
    <property type="protein sequence ID" value="PZO13581.1"/>
    <property type="molecule type" value="Genomic_DNA"/>
</dbReference>
<accession>A0A2W4VMV5</accession>
<dbReference type="InterPro" id="IPR011990">
    <property type="entry name" value="TPR-like_helical_dom_sf"/>
</dbReference>
<dbReference type="PANTHER" id="PTHR44227:SF3">
    <property type="entry name" value="PROTEIN O-MANNOSYL-TRANSFERASE TMTC4"/>
    <property type="match status" value="1"/>
</dbReference>
<feature type="repeat" description="TPR" evidence="3">
    <location>
        <begin position="232"/>
        <end position="265"/>
    </location>
</feature>
<feature type="repeat" description="TPR" evidence="3">
    <location>
        <begin position="198"/>
        <end position="231"/>
    </location>
</feature>
<keyword evidence="1" id="KW-0677">Repeat</keyword>
<dbReference type="Pfam" id="PF04577">
    <property type="entry name" value="Glyco_transf_61"/>
    <property type="match status" value="1"/>
</dbReference>
<feature type="repeat" description="TPR" evidence="3">
    <location>
        <begin position="385"/>
        <end position="418"/>
    </location>
</feature>
<evidence type="ECO:0000259" key="4">
    <source>
        <dbReference type="Pfam" id="PF04577"/>
    </source>
</evidence>
<dbReference type="Pfam" id="PF13414">
    <property type="entry name" value="TPR_11"/>
    <property type="match status" value="2"/>
</dbReference>
<protein>
    <recommendedName>
        <fullName evidence="4">Glycosyltransferase 61 catalytic domain-containing protein</fullName>
    </recommendedName>
</protein>
<dbReference type="AlphaFoldDB" id="A0A2W4VMV5"/>
<feature type="repeat" description="TPR" evidence="3">
    <location>
        <begin position="88"/>
        <end position="121"/>
    </location>
</feature>
<evidence type="ECO:0000313" key="6">
    <source>
        <dbReference type="Proteomes" id="UP000249354"/>
    </source>
</evidence>
<dbReference type="SUPFAM" id="SSF48452">
    <property type="entry name" value="TPR-like"/>
    <property type="match status" value="2"/>
</dbReference>
<keyword evidence="2 3" id="KW-0802">TPR repeat</keyword>
<dbReference type="GO" id="GO:0016757">
    <property type="term" value="F:glycosyltransferase activity"/>
    <property type="evidence" value="ECO:0007669"/>
    <property type="project" value="InterPro"/>
</dbReference>
<evidence type="ECO:0000256" key="2">
    <source>
        <dbReference type="ARBA" id="ARBA00022803"/>
    </source>
</evidence>
<dbReference type="InterPro" id="IPR052346">
    <property type="entry name" value="O-mannosyl-transferase_TMTC"/>
</dbReference>
<dbReference type="Pfam" id="PF13432">
    <property type="entry name" value="TPR_16"/>
    <property type="match status" value="1"/>
</dbReference>
<feature type="repeat" description="TPR" evidence="3">
    <location>
        <begin position="122"/>
        <end position="155"/>
    </location>
</feature>
<reference evidence="6" key="1">
    <citation type="submission" date="2018-04" db="EMBL/GenBank/DDBJ databases">
        <authorList>
            <person name="Cornet L."/>
        </authorList>
    </citation>
    <scope>NUCLEOTIDE SEQUENCE [LARGE SCALE GENOMIC DNA]</scope>
</reference>
<dbReference type="InterPro" id="IPR019734">
    <property type="entry name" value="TPR_rpt"/>
</dbReference>
<name>A0A2W4VMV5_9CYAN</name>
<reference evidence="5 6" key="2">
    <citation type="submission" date="2018-06" db="EMBL/GenBank/DDBJ databases">
        <title>Metagenomic assembly of (sub)arctic Cyanobacteria and their associated microbiome from non-axenic cultures.</title>
        <authorList>
            <person name="Baurain D."/>
        </authorList>
    </citation>
    <scope>NUCLEOTIDE SEQUENCE [LARGE SCALE GENOMIC DNA]</scope>
    <source>
        <strain evidence="5">ULC129bin1</strain>
    </source>
</reference>
<feature type="repeat" description="TPR" evidence="3">
    <location>
        <begin position="156"/>
        <end position="189"/>
    </location>
</feature>
<sequence>MIANVSRAQLAQVAVNDISALSRFPALSDSVVREDWAQVLDLCEQILPAAQGKAGIYSLMGRAFVHEGDDNAAIAAYRKGVNLQLEQPKSHYALGVLYSRQQKHMQAICHYQWALRLQPNWSKAAFHLGQVFYRVGFFEQAFKTYQSILTRDPSYADAHLALGRLHEHKGDFYRAAKQYRQAVFLQEKAGSIGVSDRAMAYQYLGSALVQIEQPAAATSAYREALLLRPNDASLHTQLGLSLMAQAEEAEALAVYQQALKLDPNSVSAHHHLGRLWRNHQDLNRAIGHFQQAIQQAIRQEMNRSSVLSDCARTLSNQGRWRELFDCFRLAIAHQPSFMTAYCQRTIQLPNEDLLFRLQRICGRFLMGLRYADVDMAYGILCERLAQMYECLGDLSVACDAPTQAVSFYQLALTLEPENIEIYSRLSDCLIGQKRLAAGIALAQAGLLQTAAAIDQTTDQEKNQTTIEAAHRLRLQETLQRAIAQHTTGATSSGGNEIRGVYRNTQDWLCKRESAQISTAEVTPPNAQCGGVTCQACMGGLIRRFSPTQVSQRAFRCNPALATDDLSFAPFAATIPNGRAWIAPKKNAWAVCHEIAIFTPDNFLLADLSRSYPWYLPGCKHHDAINHSVFQREKPLPPPQRLPGKVAILSGLSGHIYYHWLFDVLPRLEILREHLQQQGLDLSSIDYFVVNNFEKSYQKETLAALGIPAEKVVESDRVPHIQADELVLPSFAGHFDWVPPSSIDFLRRTFLTPADPVEESSQQHHKKLKRIYVSRTNANYRHIFNEPAVIELLSQFDFVPVILETMTVAEQVRLFSQAEIVVSPHGSGLTNLAFCSPKTTVIECFSPHYLRTDYWMISQYLQLNHYYLVGESFACTPLRQLMYPSGLTEDFSVVMGALRSLLRLVTSAPNPPSDFPLPIALS</sequence>
<dbReference type="PANTHER" id="PTHR44227">
    <property type="match status" value="1"/>
</dbReference>
<comment type="caution">
    <text evidence="5">The sequence shown here is derived from an EMBL/GenBank/DDBJ whole genome shotgun (WGS) entry which is preliminary data.</text>
</comment>
<evidence type="ECO:0000256" key="3">
    <source>
        <dbReference type="PROSITE-ProRule" id="PRU00339"/>
    </source>
</evidence>
<evidence type="ECO:0000256" key="1">
    <source>
        <dbReference type="ARBA" id="ARBA00022737"/>
    </source>
</evidence>